<dbReference type="AlphaFoldDB" id="A0A816LH16"/>
<sequence length="164" mass="19077">MILHEIKVDGVKLHIEGKYVTTRKIGRVEHEETIVNRDSRYNDRVGIGSNVTHKFIKKCQLWNTKEALKNRFRSLYSCRVFFLIEVFMSGFEHPFTERSEATSTKHTQRWNELVLVVRAARWSSGQWGSACATPFPCFQESFLSLVTFHNEERPKWQSGSDHGG</sequence>
<evidence type="ECO:0000313" key="1">
    <source>
        <dbReference type="EMBL" id="CAF1952821.1"/>
    </source>
</evidence>
<protein>
    <submittedName>
        <fullName evidence="1">(rape) hypothetical protein</fullName>
    </submittedName>
</protein>
<gene>
    <name evidence="1" type="ORF">DARMORV10_C07P06060.1</name>
</gene>
<dbReference type="Proteomes" id="UP001295469">
    <property type="component" value="Chromosome C07"/>
</dbReference>
<name>A0A816LH16_BRANA</name>
<accession>A0A816LH16</accession>
<organism evidence="1">
    <name type="scientific">Brassica napus</name>
    <name type="common">Rape</name>
    <dbReference type="NCBI Taxonomy" id="3708"/>
    <lineage>
        <taxon>Eukaryota</taxon>
        <taxon>Viridiplantae</taxon>
        <taxon>Streptophyta</taxon>
        <taxon>Embryophyta</taxon>
        <taxon>Tracheophyta</taxon>
        <taxon>Spermatophyta</taxon>
        <taxon>Magnoliopsida</taxon>
        <taxon>eudicotyledons</taxon>
        <taxon>Gunneridae</taxon>
        <taxon>Pentapetalae</taxon>
        <taxon>rosids</taxon>
        <taxon>malvids</taxon>
        <taxon>Brassicales</taxon>
        <taxon>Brassicaceae</taxon>
        <taxon>Brassiceae</taxon>
        <taxon>Brassica</taxon>
    </lineage>
</organism>
<reference evidence="1" key="1">
    <citation type="submission" date="2021-01" db="EMBL/GenBank/DDBJ databases">
        <authorList>
            <consortium name="Genoscope - CEA"/>
            <person name="William W."/>
        </authorList>
    </citation>
    <scope>NUCLEOTIDE SEQUENCE</scope>
</reference>
<proteinExistence type="predicted"/>
<dbReference type="EMBL" id="HG994371">
    <property type="protein sequence ID" value="CAF1952821.1"/>
    <property type="molecule type" value="Genomic_DNA"/>
</dbReference>